<dbReference type="Proteomes" id="UP000789595">
    <property type="component" value="Unassembled WGS sequence"/>
</dbReference>
<gene>
    <name evidence="2" type="ORF">PECAL_3P27850</name>
</gene>
<evidence type="ECO:0000313" key="3">
    <source>
        <dbReference type="Proteomes" id="UP000789595"/>
    </source>
</evidence>
<dbReference type="AlphaFoldDB" id="A0A8J2SKT5"/>
<feature type="region of interest" description="Disordered" evidence="1">
    <location>
        <begin position="46"/>
        <end position="80"/>
    </location>
</feature>
<protein>
    <recommendedName>
        <fullName evidence="4">Methyltransferase</fullName>
    </recommendedName>
</protein>
<proteinExistence type="predicted"/>
<dbReference type="OrthoDB" id="2099474at2759"/>
<dbReference type="InterPro" id="IPR029063">
    <property type="entry name" value="SAM-dependent_MTases_sf"/>
</dbReference>
<evidence type="ECO:0000256" key="1">
    <source>
        <dbReference type="SAM" id="MobiDB-lite"/>
    </source>
</evidence>
<accession>A0A8J2SKT5</accession>
<comment type="caution">
    <text evidence="2">The sequence shown here is derived from an EMBL/GenBank/DDBJ whole genome shotgun (WGS) entry which is preliminary data.</text>
</comment>
<name>A0A8J2SKT5_9STRA</name>
<evidence type="ECO:0008006" key="4">
    <source>
        <dbReference type="Google" id="ProtNLM"/>
    </source>
</evidence>
<organism evidence="2 3">
    <name type="scientific">Pelagomonas calceolata</name>
    <dbReference type="NCBI Taxonomy" id="35677"/>
    <lineage>
        <taxon>Eukaryota</taxon>
        <taxon>Sar</taxon>
        <taxon>Stramenopiles</taxon>
        <taxon>Ochrophyta</taxon>
        <taxon>Pelagophyceae</taxon>
        <taxon>Pelagomonadales</taxon>
        <taxon>Pelagomonadaceae</taxon>
        <taxon>Pelagomonas</taxon>
    </lineage>
</organism>
<dbReference type="Gene3D" id="3.40.50.150">
    <property type="entry name" value="Vaccinia Virus protein VP39"/>
    <property type="match status" value="1"/>
</dbReference>
<keyword evidence="3" id="KW-1185">Reference proteome</keyword>
<dbReference type="SUPFAM" id="SSF53335">
    <property type="entry name" value="S-adenosyl-L-methionine-dependent methyltransferases"/>
    <property type="match status" value="1"/>
</dbReference>
<reference evidence="2" key="1">
    <citation type="submission" date="2021-11" db="EMBL/GenBank/DDBJ databases">
        <authorList>
            <consortium name="Genoscope - CEA"/>
            <person name="William W."/>
        </authorList>
    </citation>
    <scope>NUCLEOTIDE SEQUENCE</scope>
</reference>
<sequence>MAPLPGFGATGPCWKCRGSGVVAAGRRKRAAGATGLCRVCGGSGALRRGRQRSTEPGRVTQPRSSASTRRGPRAAGVGEPGPGEELCCLCGSWRVFQRVGGHRYSTEDVVTAHVASQVALGLGGVVTHVDLGCGVGSVLQMVAWRCTEAGLRYDGLGVEAQADSANLARRSVTYNGAPCAVLDGDLRTTPACARGATLVTGTPPYFDVTQDEAGGATTNFGAFPACEQSAGARYEFRGGIEAYCKAAVDVMAPTGTFVVCEGGLHVNLRRVQKAAEAAGLVVVGHRPVVGRAGKPTLFGVWTMRRLDHAAGRRDEAIAAPLIVRDRAGRRTTEYEAVLRDMAMV</sequence>
<dbReference type="EMBL" id="CAKKNE010000003">
    <property type="protein sequence ID" value="CAH0372756.1"/>
    <property type="molecule type" value="Genomic_DNA"/>
</dbReference>
<evidence type="ECO:0000313" key="2">
    <source>
        <dbReference type="EMBL" id="CAH0372756.1"/>
    </source>
</evidence>